<reference evidence="11" key="3">
    <citation type="submission" date="2025-08" db="UniProtKB">
        <authorList>
            <consortium name="Ensembl"/>
        </authorList>
    </citation>
    <scope>IDENTIFICATION</scope>
</reference>
<keyword evidence="7" id="KW-0653">Protein transport</keyword>
<dbReference type="GeneTree" id="ENSGT00390000003308"/>
<keyword evidence="5" id="KW-0812">Transmembrane</keyword>
<evidence type="ECO:0000256" key="8">
    <source>
        <dbReference type="ARBA" id="ARBA00023128"/>
    </source>
</evidence>
<keyword evidence="4" id="KW-1134">Transmembrane beta strand</keyword>
<proteinExistence type="inferred from homology"/>
<evidence type="ECO:0000256" key="10">
    <source>
        <dbReference type="SAM" id="MobiDB-lite"/>
    </source>
</evidence>
<organism evidence="11 12">
    <name type="scientific">Astyanax mexicanus</name>
    <name type="common">Blind cave fish</name>
    <name type="synonym">Astyanax fasciatus mexicanus</name>
    <dbReference type="NCBI Taxonomy" id="7994"/>
    <lineage>
        <taxon>Eukaryota</taxon>
        <taxon>Metazoa</taxon>
        <taxon>Chordata</taxon>
        <taxon>Craniata</taxon>
        <taxon>Vertebrata</taxon>
        <taxon>Euteleostomi</taxon>
        <taxon>Actinopterygii</taxon>
        <taxon>Neopterygii</taxon>
        <taxon>Teleostei</taxon>
        <taxon>Ostariophysi</taxon>
        <taxon>Characiformes</taxon>
        <taxon>Characoidei</taxon>
        <taxon>Acestrorhamphidae</taxon>
        <taxon>Acestrorhamphinae</taxon>
        <taxon>Astyanax</taxon>
    </lineage>
</organism>
<keyword evidence="3" id="KW-0813">Transport</keyword>
<dbReference type="Proteomes" id="UP000018467">
    <property type="component" value="Unassembled WGS sequence"/>
</dbReference>
<keyword evidence="12" id="KW-1185">Reference proteome</keyword>
<dbReference type="OrthoDB" id="19656at2759"/>
<feature type="region of interest" description="Disordered" evidence="10">
    <location>
        <begin position="1"/>
        <end position="45"/>
    </location>
</feature>
<keyword evidence="8" id="KW-0496">Mitochondrion</keyword>
<comment type="similarity">
    <text evidence="2">Belongs to the Tom40 family.</text>
</comment>
<name>A0A3B1J780_ASTMX</name>
<keyword evidence="6" id="KW-1000">Mitochondrion outer membrane</keyword>
<dbReference type="PANTHER" id="PTHR10802">
    <property type="entry name" value="MITOCHONDRIAL IMPORT RECEPTOR SUBUNIT TOM40"/>
    <property type="match status" value="1"/>
</dbReference>
<evidence type="ECO:0000313" key="11">
    <source>
        <dbReference type="Ensembl" id="ENSAMXP00000037720.1"/>
    </source>
</evidence>
<reference evidence="11" key="4">
    <citation type="submission" date="2025-09" db="UniProtKB">
        <authorList>
            <consortium name="Ensembl"/>
        </authorList>
    </citation>
    <scope>IDENTIFICATION</scope>
</reference>
<evidence type="ECO:0000256" key="4">
    <source>
        <dbReference type="ARBA" id="ARBA00022452"/>
    </source>
</evidence>
<keyword evidence="9" id="KW-0472">Membrane</keyword>
<reference evidence="12" key="1">
    <citation type="submission" date="2013-03" db="EMBL/GenBank/DDBJ databases">
        <authorList>
            <person name="Jeffery W."/>
            <person name="Warren W."/>
            <person name="Wilson R.K."/>
        </authorList>
    </citation>
    <scope>NUCLEOTIDE SEQUENCE</scope>
    <source>
        <strain evidence="12">female</strain>
    </source>
</reference>
<evidence type="ECO:0000256" key="3">
    <source>
        <dbReference type="ARBA" id="ARBA00022448"/>
    </source>
</evidence>
<dbReference type="InterPro" id="IPR023614">
    <property type="entry name" value="Porin_dom_sf"/>
</dbReference>
<evidence type="ECO:0000256" key="1">
    <source>
        <dbReference type="ARBA" id="ARBA00004374"/>
    </source>
</evidence>
<dbReference type="GO" id="GO:0005741">
    <property type="term" value="C:mitochondrial outer membrane"/>
    <property type="evidence" value="ECO:0007669"/>
    <property type="project" value="UniProtKB-SubCell"/>
</dbReference>
<evidence type="ECO:0000256" key="5">
    <source>
        <dbReference type="ARBA" id="ARBA00022692"/>
    </source>
</evidence>
<reference evidence="12" key="2">
    <citation type="journal article" date="2014" name="Nat. Commun.">
        <title>The cavefish genome reveals candidate genes for eye loss.</title>
        <authorList>
            <person name="McGaugh S.E."/>
            <person name="Gross J.B."/>
            <person name="Aken B."/>
            <person name="Blin M."/>
            <person name="Borowsky R."/>
            <person name="Chalopin D."/>
            <person name="Hinaux H."/>
            <person name="Jeffery W.R."/>
            <person name="Keene A."/>
            <person name="Ma L."/>
            <person name="Minx P."/>
            <person name="Murphy D."/>
            <person name="O'Quin K.E."/>
            <person name="Retaux S."/>
            <person name="Rohner N."/>
            <person name="Searle S.M."/>
            <person name="Stahl B.A."/>
            <person name="Tabin C."/>
            <person name="Volff J.N."/>
            <person name="Yoshizawa M."/>
            <person name="Warren W.C."/>
        </authorList>
    </citation>
    <scope>NUCLEOTIDE SEQUENCE [LARGE SCALE GENOMIC DNA]</scope>
    <source>
        <strain evidence="12">female</strain>
    </source>
</reference>
<dbReference type="GO" id="GO:0008320">
    <property type="term" value="F:protein transmembrane transporter activity"/>
    <property type="evidence" value="ECO:0007669"/>
    <property type="project" value="InterPro"/>
</dbReference>
<evidence type="ECO:0000256" key="9">
    <source>
        <dbReference type="ARBA" id="ARBA00023136"/>
    </source>
</evidence>
<sequence>MGSVLALSSRPGRQNSPFPHDRPLSRWDRRDGRLPNPGSFDGLHRNCKDVFPQQIEGVKMIVNKTLSSFFKVNHTFHLSAVAPSNYRFHVDYLQSDTDSKETNSPMLIGEMDSSGSLNAHSLFHLSERIRAKAVFQVSRSEKSEMYFSASVSEHCSHSYFCVHILFQTQQSHFVTWQFETEYRGSDFTAAVTMANPDIFRESVIMVAHFLQSVSPQLVLGGELVYHRGRAEEGGILTLAGQYSGPNWVATLNAGKGGAHASYYHRANKQIQVGVEFEASTRTQETTFSFGYQMDLPEANMVFRGMLDSRCIIGGVLEKRLCPLPATLIMGAFVNHRGDKLQVGLGVNVG</sequence>
<dbReference type="InterPro" id="IPR037930">
    <property type="entry name" value="Tom40"/>
</dbReference>
<dbReference type="InterPro" id="IPR027246">
    <property type="entry name" value="Porin_Euk/Tom40"/>
</dbReference>
<dbReference type="STRING" id="7994.ENSAMXP00000037720"/>
<dbReference type="AlphaFoldDB" id="A0A3B1J780"/>
<protein>
    <submittedName>
        <fullName evidence="11">Translocase of outer mitochondrial membrane 40 like</fullName>
    </submittedName>
</protein>
<feature type="compositionally biased region" description="Basic and acidic residues" evidence="10">
    <location>
        <begin position="19"/>
        <end position="33"/>
    </location>
</feature>
<dbReference type="Ensembl" id="ENSAMXT00000045451.1">
    <property type="protein sequence ID" value="ENSAMXP00000037720.1"/>
    <property type="gene ID" value="ENSAMXG00000038474.1"/>
</dbReference>
<dbReference type="Bgee" id="ENSAMXG00000038474">
    <property type="expression patterns" value="Expressed in brain and 8 other cell types or tissues"/>
</dbReference>
<dbReference type="FunFam" id="2.40.160.10:FF:000006">
    <property type="entry name" value="Translocase of outer mitochondrial membrane 40 like"/>
    <property type="match status" value="1"/>
</dbReference>
<dbReference type="Pfam" id="PF01459">
    <property type="entry name" value="Porin_3"/>
    <property type="match status" value="2"/>
</dbReference>
<dbReference type="Gene3D" id="2.40.160.10">
    <property type="entry name" value="Porin"/>
    <property type="match status" value="2"/>
</dbReference>
<dbReference type="CDD" id="cd07305">
    <property type="entry name" value="Porin3_Tom40"/>
    <property type="match status" value="1"/>
</dbReference>
<dbReference type="GO" id="GO:0030150">
    <property type="term" value="P:protein import into mitochondrial matrix"/>
    <property type="evidence" value="ECO:0007669"/>
    <property type="project" value="InterPro"/>
</dbReference>
<comment type="subcellular location">
    <subcellularLocation>
        <location evidence="1">Mitochondrion outer membrane</location>
        <topology evidence="1">Multi-pass membrane protein</topology>
    </subcellularLocation>
</comment>
<accession>A0A3B1J780</accession>
<evidence type="ECO:0000256" key="2">
    <source>
        <dbReference type="ARBA" id="ARBA00010510"/>
    </source>
</evidence>
<dbReference type="InParanoid" id="A0A3B1J780"/>
<evidence type="ECO:0000256" key="6">
    <source>
        <dbReference type="ARBA" id="ARBA00022787"/>
    </source>
</evidence>
<evidence type="ECO:0000313" key="12">
    <source>
        <dbReference type="Proteomes" id="UP000018467"/>
    </source>
</evidence>
<evidence type="ECO:0000256" key="7">
    <source>
        <dbReference type="ARBA" id="ARBA00022927"/>
    </source>
</evidence>